<dbReference type="RefSeq" id="WP_267266311.1">
    <property type="nucleotide sequence ID" value="NZ_JAOVZW010000017.1"/>
</dbReference>
<sequence>MSIFKFLYSKNNIKRKILDIKDEMRKEVSSFTSEKVRVDYFGAYDINPKNLVFWICIESDKEKNKLKNDTLLMNMLKNLLIKYNYPRSAIELIFIDFQSQETIDREYAGNWYYFYK</sequence>
<accession>A0ABT3XTV6</accession>
<dbReference type="Proteomes" id="UP001073122">
    <property type="component" value="Unassembled WGS sequence"/>
</dbReference>
<keyword evidence="2" id="KW-1185">Reference proteome</keyword>
<evidence type="ECO:0000313" key="2">
    <source>
        <dbReference type="Proteomes" id="UP001073122"/>
    </source>
</evidence>
<proteinExistence type="predicted"/>
<reference evidence="1" key="1">
    <citation type="submission" date="2022-10" db="EMBL/GenBank/DDBJ databases">
        <title>Chryseobacterium sp. nov., a novel bacterial species.</title>
        <authorList>
            <person name="Cao Y."/>
        </authorList>
    </citation>
    <scope>NUCLEOTIDE SEQUENCE</scope>
    <source>
        <strain evidence="1">CCTCC AB2015118</strain>
    </source>
</reference>
<gene>
    <name evidence="1" type="ORF">OF897_13990</name>
</gene>
<protein>
    <submittedName>
        <fullName evidence="1">Uncharacterized protein</fullName>
    </submittedName>
</protein>
<comment type="caution">
    <text evidence="1">The sequence shown here is derived from an EMBL/GenBank/DDBJ whole genome shotgun (WGS) entry which is preliminary data.</text>
</comment>
<name>A0ABT3XTV6_9FLAO</name>
<organism evidence="1 2">
    <name type="scientific">Chryseobacterium formosus</name>
    <dbReference type="NCBI Taxonomy" id="1537363"/>
    <lineage>
        <taxon>Bacteria</taxon>
        <taxon>Pseudomonadati</taxon>
        <taxon>Bacteroidota</taxon>
        <taxon>Flavobacteriia</taxon>
        <taxon>Flavobacteriales</taxon>
        <taxon>Weeksellaceae</taxon>
        <taxon>Chryseobacterium group</taxon>
        <taxon>Chryseobacterium</taxon>
    </lineage>
</organism>
<dbReference type="EMBL" id="JAOVZW010000017">
    <property type="protein sequence ID" value="MCX8525026.1"/>
    <property type="molecule type" value="Genomic_DNA"/>
</dbReference>
<evidence type="ECO:0000313" key="1">
    <source>
        <dbReference type="EMBL" id="MCX8525026.1"/>
    </source>
</evidence>